<dbReference type="PANTHER" id="PTHR33110">
    <property type="entry name" value="F-BOX/KELCH-REPEAT PROTEIN-RELATED"/>
    <property type="match status" value="1"/>
</dbReference>
<evidence type="ECO:0000259" key="1">
    <source>
        <dbReference type="PROSITE" id="PS50181"/>
    </source>
</evidence>
<dbReference type="CDD" id="cd09917">
    <property type="entry name" value="F-box_SF"/>
    <property type="match status" value="1"/>
</dbReference>
<dbReference type="SMART" id="SM00256">
    <property type="entry name" value="FBOX"/>
    <property type="match status" value="1"/>
</dbReference>
<evidence type="ECO:0000313" key="3">
    <source>
        <dbReference type="Proteomes" id="UP000826271"/>
    </source>
</evidence>
<dbReference type="PROSITE" id="PS50181">
    <property type="entry name" value="FBOX"/>
    <property type="match status" value="1"/>
</dbReference>
<organism evidence="2 3">
    <name type="scientific">Buddleja alternifolia</name>
    <dbReference type="NCBI Taxonomy" id="168488"/>
    <lineage>
        <taxon>Eukaryota</taxon>
        <taxon>Viridiplantae</taxon>
        <taxon>Streptophyta</taxon>
        <taxon>Embryophyta</taxon>
        <taxon>Tracheophyta</taxon>
        <taxon>Spermatophyta</taxon>
        <taxon>Magnoliopsida</taxon>
        <taxon>eudicotyledons</taxon>
        <taxon>Gunneridae</taxon>
        <taxon>Pentapetalae</taxon>
        <taxon>asterids</taxon>
        <taxon>lamiids</taxon>
        <taxon>Lamiales</taxon>
        <taxon>Scrophulariaceae</taxon>
        <taxon>Buddlejeae</taxon>
        <taxon>Buddleja</taxon>
    </lineage>
</organism>
<dbReference type="AlphaFoldDB" id="A0AAV6WAF8"/>
<dbReference type="EMBL" id="WHWC01000019">
    <property type="protein sequence ID" value="KAG8364307.1"/>
    <property type="molecule type" value="Genomic_DNA"/>
</dbReference>
<dbReference type="InterPro" id="IPR001810">
    <property type="entry name" value="F-box_dom"/>
</dbReference>
<name>A0AAV6WAF8_9LAMI</name>
<feature type="domain" description="F-box" evidence="1">
    <location>
        <begin position="6"/>
        <end position="60"/>
    </location>
</feature>
<protein>
    <recommendedName>
        <fullName evidence="1">F-box domain-containing protein</fullName>
    </recommendedName>
</protein>
<dbReference type="PANTHER" id="PTHR33110:SF71">
    <property type="entry name" value="F-BOX_KELCH-REPEAT PROTEIN"/>
    <property type="match status" value="1"/>
</dbReference>
<evidence type="ECO:0000313" key="2">
    <source>
        <dbReference type="EMBL" id="KAG8364307.1"/>
    </source>
</evidence>
<reference evidence="2" key="1">
    <citation type="submission" date="2019-10" db="EMBL/GenBank/DDBJ databases">
        <authorList>
            <person name="Zhang R."/>
            <person name="Pan Y."/>
            <person name="Wang J."/>
            <person name="Ma R."/>
            <person name="Yu S."/>
        </authorList>
    </citation>
    <scope>NUCLEOTIDE SEQUENCE</scope>
    <source>
        <strain evidence="2">LA-IB0</strain>
        <tissue evidence="2">Leaf</tissue>
    </source>
</reference>
<sequence>MQENMISDWADLPKELLDLILSNLYAEDRLTFGLVCRSWNSVATTSTYCHSPYLMFYHRREHRWKFFQYNGSSDKDFPQLYNAEIRCSKYGWLLVSRDDGSLFFFDPFKEQGFENSQSTTFLTLQFVSSMSQLPQTG</sequence>
<proteinExistence type="predicted"/>
<dbReference type="InterPro" id="IPR036047">
    <property type="entry name" value="F-box-like_dom_sf"/>
</dbReference>
<gene>
    <name evidence="2" type="ORF">BUALT_Bualt19G0115100</name>
</gene>
<dbReference type="Pfam" id="PF12937">
    <property type="entry name" value="F-box-like"/>
    <property type="match status" value="1"/>
</dbReference>
<comment type="caution">
    <text evidence="2">The sequence shown here is derived from an EMBL/GenBank/DDBJ whole genome shotgun (WGS) entry which is preliminary data.</text>
</comment>
<accession>A0AAV6WAF8</accession>
<dbReference type="SUPFAM" id="SSF81383">
    <property type="entry name" value="F-box domain"/>
    <property type="match status" value="1"/>
</dbReference>
<dbReference type="Proteomes" id="UP000826271">
    <property type="component" value="Unassembled WGS sequence"/>
</dbReference>
<dbReference type="Gene3D" id="1.20.1280.50">
    <property type="match status" value="1"/>
</dbReference>
<keyword evidence="3" id="KW-1185">Reference proteome</keyword>